<sequence>MYEIEELDPRIRIMTMEKNDHETHLMAHLVSCTSHCPDCGARCDRKHGFTWRRIRELFRIQHCIRLMLRVPKWFCDNPNCERIIFTERLEWAVPYSRRTNRTDHVLTTLMLAMNAKEAARVCPTIGIRISHDTLLKILRRVKKYSELNYLLSSLRPKRSHSIDRYMDHLREYVMKHLTLKEIKRLLRDLGYKGSYGAIRYRARDIRRGAASRKSALFIA</sequence>
<dbReference type="PANTHER" id="PTHR33498:SF1">
    <property type="entry name" value="TRANSPOSASE FOR INSERTION SEQUENCE ELEMENT IS1557"/>
    <property type="match status" value="1"/>
</dbReference>
<proteinExistence type="predicted"/>
<dbReference type="PANTHER" id="PTHR33498">
    <property type="entry name" value="TRANSPOSASE FOR INSERTION SEQUENCE ELEMENT IS1557"/>
    <property type="match status" value="1"/>
</dbReference>
<accession>A0A653IIG6</accession>
<name>A0A653IIG6_9BACL</name>
<evidence type="ECO:0000313" key="2">
    <source>
        <dbReference type="Proteomes" id="UP000439752"/>
    </source>
</evidence>
<protein>
    <recommendedName>
        <fullName evidence="3">Transposase</fullName>
    </recommendedName>
</protein>
<dbReference type="Proteomes" id="UP000439752">
    <property type="component" value="Unassembled WGS sequence"/>
</dbReference>
<dbReference type="AlphaFoldDB" id="A0A653IIG6"/>
<reference evidence="1 2" key="1">
    <citation type="submission" date="2019-10" db="EMBL/GenBank/DDBJ databases">
        <authorList>
            <person name="Karimi E."/>
        </authorList>
    </citation>
    <scope>NUCLEOTIDE SEQUENCE [LARGE SCALE GENOMIC DNA]</scope>
    <source>
        <strain evidence="1">Exiguobacterium sp. 9Y</strain>
    </source>
</reference>
<gene>
    <name evidence="1" type="ORF">EXIGUO9Y_50002</name>
</gene>
<evidence type="ECO:0000313" key="1">
    <source>
        <dbReference type="EMBL" id="VWX38551.1"/>
    </source>
</evidence>
<evidence type="ECO:0008006" key="3">
    <source>
        <dbReference type="Google" id="ProtNLM"/>
    </source>
</evidence>
<dbReference type="EMBL" id="CABWKQ010000045">
    <property type="protein sequence ID" value="VWX38551.1"/>
    <property type="molecule type" value="Genomic_DNA"/>
</dbReference>
<dbReference type="InterPro" id="IPR047951">
    <property type="entry name" value="Transpos_ISL3"/>
</dbReference>
<keyword evidence="2" id="KW-1185">Reference proteome</keyword>
<organism evidence="1 2">
    <name type="scientific">Exiguobacterium oxidotolerans</name>
    <dbReference type="NCBI Taxonomy" id="223958"/>
    <lineage>
        <taxon>Bacteria</taxon>
        <taxon>Bacillati</taxon>
        <taxon>Bacillota</taxon>
        <taxon>Bacilli</taxon>
        <taxon>Bacillales</taxon>
        <taxon>Bacillales Family XII. Incertae Sedis</taxon>
        <taxon>Exiguobacterium</taxon>
    </lineage>
</organism>